<dbReference type="AlphaFoldDB" id="A0A1G2RST6"/>
<dbReference type="GO" id="GO:0016787">
    <property type="term" value="F:hydrolase activity"/>
    <property type="evidence" value="ECO:0007669"/>
    <property type="project" value="UniProtKB-KW"/>
</dbReference>
<dbReference type="Pfam" id="PF02559">
    <property type="entry name" value="CarD_TRCF_RID"/>
    <property type="match status" value="1"/>
</dbReference>
<dbReference type="PROSITE" id="PS51192">
    <property type="entry name" value="HELICASE_ATP_BIND_1"/>
    <property type="match status" value="1"/>
</dbReference>
<evidence type="ECO:0000256" key="8">
    <source>
        <dbReference type="ARBA" id="ARBA00023204"/>
    </source>
</evidence>
<reference evidence="11 12" key="1">
    <citation type="journal article" date="2016" name="Nat. Commun.">
        <title>Thousands of microbial genomes shed light on interconnected biogeochemical processes in an aquifer system.</title>
        <authorList>
            <person name="Anantharaman K."/>
            <person name="Brown C.T."/>
            <person name="Hug L.A."/>
            <person name="Sharon I."/>
            <person name="Castelle C.J."/>
            <person name="Probst A.J."/>
            <person name="Thomas B.C."/>
            <person name="Singh A."/>
            <person name="Wilkins M.J."/>
            <person name="Karaoz U."/>
            <person name="Brodie E.L."/>
            <person name="Williams K.H."/>
            <person name="Hubbard S.S."/>
            <person name="Banfield J.F."/>
        </authorList>
    </citation>
    <scope>NUCLEOTIDE SEQUENCE [LARGE SCALE GENOMIC DNA]</scope>
</reference>
<evidence type="ECO:0000256" key="1">
    <source>
        <dbReference type="ARBA" id="ARBA00022490"/>
    </source>
</evidence>
<dbReference type="SUPFAM" id="SSF52540">
    <property type="entry name" value="P-loop containing nucleoside triphosphate hydrolases"/>
    <property type="match status" value="3"/>
</dbReference>
<dbReference type="SMART" id="SM00487">
    <property type="entry name" value="DEXDc"/>
    <property type="match status" value="1"/>
</dbReference>
<dbReference type="PROSITE" id="PS51194">
    <property type="entry name" value="HELICASE_CTER"/>
    <property type="match status" value="1"/>
</dbReference>
<keyword evidence="2" id="KW-0547">Nucleotide-binding</keyword>
<dbReference type="EMBL" id="MHUI01000013">
    <property type="protein sequence ID" value="OHA75439.1"/>
    <property type="molecule type" value="Genomic_DNA"/>
</dbReference>
<proteinExistence type="predicted"/>
<feature type="domain" description="Helicase ATP-binding" evidence="9">
    <location>
        <begin position="304"/>
        <end position="465"/>
    </location>
</feature>
<evidence type="ECO:0000313" key="11">
    <source>
        <dbReference type="EMBL" id="OHA75439.1"/>
    </source>
</evidence>
<dbReference type="Pfam" id="PF00270">
    <property type="entry name" value="DEAD"/>
    <property type="match status" value="1"/>
</dbReference>
<dbReference type="Gene3D" id="3.30.2060.10">
    <property type="entry name" value="Penicillin-binding protein 1b domain"/>
    <property type="match status" value="1"/>
</dbReference>
<dbReference type="SUPFAM" id="SSF141259">
    <property type="entry name" value="CarD-like"/>
    <property type="match status" value="1"/>
</dbReference>
<accession>A0A1G2RST6</accession>
<keyword evidence="3" id="KW-0227">DNA damage</keyword>
<evidence type="ECO:0000256" key="4">
    <source>
        <dbReference type="ARBA" id="ARBA00022801"/>
    </source>
</evidence>
<comment type="caution">
    <text evidence="11">The sequence shown here is derived from an EMBL/GenBank/DDBJ whole genome shotgun (WGS) entry which is preliminary data.</text>
</comment>
<protein>
    <recommendedName>
        <fullName evidence="13">TRCF</fullName>
    </recommendedName>
</protein>
<dbReference type="CDD" id="cd17991">
    <property type="entry name" value="DEXHc_TRCF"/>
    <property type="match status" value="1"/>
</dbReference>
<gene>
    <name evidence="11" type="ORF">A3A32_00155</name>
</gene>
<evidence type="ECO:0008006" key="13">
    <source>
        <dbReference type="Google" id="ProtNLM"/>
    </source>
</evidence>
<dbReference type="Proteomes" id="UP000177081">
    <property type="component" value="Unassembled WGS sequence"/>
</dbReference>
<dbReference type="Gene3D" id="3.40.50.11180">
    <property type="match status" value="1"/>
</dbReference>
<dbReference type="Pfam" id="PF17757">
    <property type="entry name" value="UvrB_inter"/>
    <property type="match status" value="1"/>
</dbReference>
<dbReference type="InterPro" id="IPR014001">
    <property type="entry name" value="Helicase_ATP-bd"/>
</dbReference>
<dbReference type="Gene3D" id="3.40.50.300">
    <property type="entry name" value="P-loop containing nucleotide triphosphate hydrolases"/>
    <property type="match status" value="2"/>
</dbReference>
<evidence type="ECO:0000256" key="6">
    <source>
        <dbReference type="ARBA" id="ARBA00022840"/>
    </source>
</evidence>
<dbReference type="InterPro" id="IPR041471">
    <property type="entry name" value="UvrB_inter"/>
</dbReference>
<evidence type="ECO:0000256" key="7">
    <source>
        <dbReference type="ARBA" id="ARBA00023125"/>
    </source>
</evidence>
<dbReference type="InterPro" id="IPR001650">
    <property type="entry name" value="Helicase_C-like"/>
</dbReference>
<evidence type="ECO:0000313" key="12">
    <source>
        <dbReference type="Proteomes" id="UP000177081"/>
    </source>
</evidence>
<dbReference type="PANTHER" id="PTHR47964:SF1">
    <property type="entry name" value="ATP-DEPENDENT DNA HELICASE HOMOLOG RECG, CHLOROPLASTIC"/>
    <property type="match status" value="1"/>
</dbReference>
<dbReference type="GO" id="GO:0003677">
    <property type="term" value="F:DNA binding"/>
    <property type="evidence" value="ECO:0007669"/>
    <property type="project" value="UniProtKB-KW"/>
</dbReference>
<dbReference type="InterPro" id="IPR011545">
    <property type="entry name" value="DEAD/DEAH_box_helicase_dom"/>
</dbReference>
<organism evidence="11 12">
    <name type="scientific">Candidatus Wildermuthbacteria bacterium RIFCSPLOWO2_01_FULL_48_35</name>
    <dbReference type="NCBI Taxonomy" id="1802463"/>
    <lineage>
        <taxon>Bacteria</taxon>
        <taxon>Candidatus Wildermuthiibacteriota</taxon>
    </lineage>
</organism>
<name>A0A1G2RST6_9BACT</name>
<evidence type="ECO:0000259" key="10">
    <source>
        <dbReference type="PROSITE" id="PS51194"/>
    </source>
</evidence>
<keyword evidence="4" id="KW-0378">Hydrolase</keyword>
<dbReference type="InterPro" id="IPR047112">
    <property type="entry name" value="RecG/Mfd"/>
</dbReference>
<keyword evidence="1" id="KW-0963">Cytoplasm</keyword>
<dbReference type="InterPro" id="IPR027417">
    <property type="entry name" value="P-loop_NTPase"/>
</dbReference>
<dbReference type="InterPro" id="IPR036101">
    <property type="entry name" value="CarD-like/TRCF_RID_sf"/>
</dbReference>
<dbReference type="SMART" id="SM00490">
    <property type="entry name" value="HELICc"/>
    <property type="match status" value="1"/>
</dbReference>
<keyword evidence="5" id="KW-0347">Helicase</keyword>
<dbReference type="Pfam" id="PF00271">
    <property type="entry name" value="Helicase_C"/>
    <property type="match status" value="1"/>
</dbReference>
<evidence type="ECO:0000256" key="2">
    <source>
        <dbReference type="ARBA" id="ARBA00022741"/>
    </source>
</evidence>
<dbReference type="GO" id="GO:0006281">
    <property type="term" value="P:DNA repair"/>
    <property type="evidence" value="ECO:0007669"/>
    <property type="project" value="UniProtKB-KW"/>
</dbReference>
<evidence type="ECO:0000256" key="3">
    <source>
        <dbReference type="ARBA" id="ARBA00022763"/>
    </source>
</evidence>
<dbReference type="GO" id="GO:0003678">
    <property type="term" value="F:DNA helicase activity"/>
    <property type="evidence" value="ECO:0007669"/>
    <property type="project" value="TreeGrafter"/>
</dbReference>
<feature type="domain" description="Helicase C-terminal" evidence="10">
    <location>
        <begin position="486"/>
        <end position="638"/>
    </location>
</feature>
<sequence>MLAGFLRGETPSFPAPFLKIGFSTMPAKNSENIQEILIVGLTPYFLEKPDFWFDENTASMLEAAKSQSFFKDNVFLCQKNQEYNFSQFLRRLDELGYEKVAFISEPGEFSRRGGIIDVFPVNLLYAVRLEFYGNLLLAIEQLPLAVTDGQAARKLLLKKIKRQKIFSDLSRLAAGDYIVHLDHGIGRFLGREKAGKEEYYILGYAQNDKLYIPTGLERKLSRYVGFAEPKISRLSSPLWGRTKNSIKEETEKTARELLELYAHRELAQRPPYAPDEEILQKLSSTFPFPETPDQFQTIEEIRKDLKKDRPMERIVCGDVGFGKTEIALRTAVLAATSGYQCALICPTTILAYQHYKTFLQRIDDLPIKIALLSRLQSSAGQKRILEQLAAGDIDILIGTHRMLSSDVAFKNLGLLIIDDEQRFGVKQKEKLKKLKASLDVLSLSATPIPRTLYLALSSLKKISVMQTPPIGRMAVKTFVSPWKEDEIKRAITNELSRKGQIYYLHNRVETIEKARRLIQKLAPEAHLGVAHGRLREKELIAVMEAFQNKKIDVLISTTIIENGLDLANANTLIVADAAKLGLAQAHQIRGRVGRSHTQAFSYFFFGQRLSETAKKRLTALREAEELGSGYRLALKDLEIRGAGNILGKQQSGSVNQVGLNLYCQMLSDAVEKLKIVRTAP</sequence>
<keyword evidence="7" id="KW-0238">DNA-binding</keyword>
<dbReference type="SMART" id="SM01058">
    <property type="entry name" value="CarD_TRCF"/>
    <property type="match status" value="1"/>
</dbReference>
<dbReference type="InterPro" id="IPR003711">
    <property type="entry name" value="CarD-like/TRCF_RID"/>
</dbReference>
<evidence type="ECO:0000259" key="9">
    <source>
        <dbReference type="PROSITE" id="PS51192"/>
    </source>
</evidence>
<dbReference type="Gene3D" id="2.40.10.170">
    <property type="match status" value="1"/>
</dbReference>
<dbReference type="PANTHER" id="PTHR47964">
    <property type="entry name" value="ATP-DEPENDENT DNA HELICASE HOMOLOG RECG, CHLOROPLASTIC"/>
    <property type="match status" value="1"/>
</dbReference>
<evidence type="ECO:0000256" key="5">
    <source>
        <dbReference type="ARBA" id="ARBA00022806"/>
    </source>
</evidence>
<keyword evidence="6" id="KW-0067">ATP-binding</keyword>
<keyword evidence="8" id="KW-0234">DNA repair</keyword>
<dbReference type="GO" id="GO:0005524">
    <property type="term" value="F:ATP binding"/>
    <property type="evidence" value="ECO:0007669"/>
    <property type="project" value="UniProtKB-KW"/>
</dbReference>